<dbReference type="EMBL" id="JACTNG010000004">
    <property type="protein sequence ID" value="MBO1079241.1"/>
    <property type="molecule type" value="Genomic_DNA"/>
</dbReference>
<evidence type="ECO:0000256" key="1">
    <source>
        <dbReference type="SAM" id="SignalP"/>
    </source>
</evidence>
<keyword evidence="3" id="KW-1185">Reference proteome</keyword>
<proteinExistence type="predicted"/>
<evidence type="ECO:0008006" key="4">
    <source>
        <dbReference type="Google" id="ProtNLM"/>
    </source>
</evidence>
<sequence length="405" mass="43725">MTLRILFPGLAAALLFLTPAAQASQDGEAAVEGVRLGSAVLRPYAYGQFDVGNAFRGRPDSPDGGVETRRFRLGGEIDFSDSWMASLIGDFGGEGQDGPRLGTARLYEAMVEYSGLKPFKLRAGAFEPTLTMEDSQSSASTLFLEQAAIVTLAGAIVDGGRTGVELQAIGDRYTALLGLFGSRVGYGDDERERALTGRLAGLVVQQENLAVHLGADVLYRFRTPQEAGQRPGVTLSTAPEYTITPESYLSTGFIEARGMTSGGLEAGVASGPLWLSGEWYRINVDRTDGKNPWFGGYYAQAAWTLLGKPRQWDSKDGAWGAPTAPRLDPARGEWGALEVGARFSHANLRSAEIDGGQQDVWSASLGWWPAESLRALLQYQHARVTGGEDPHRFQAVTLRLQFRLD</sequence>
<evidence type="ECO:0000313" key="2">
    <source>
        <dbReference type="EMBL" id="MBO1079241.1"/>
    </source>
</evidence>
<dbReference type="InterPro" id="IPR023614">
    <property type="entry name" value="Porin_dom_sf"/>
</dbReference>
<evidence type="ECO:0000313" key="3">
    <source>
        <dbReference type="Proteomes" id="UP001518989"/>
    </source>
</evidence>
<dbReference type="Proteomes" id="UP001518989">
    <property type="component" value="Unassembled WGS sequence"/>
</dbReference>
<feature type="signal peptide" evidence="1">
    <location>
        <begin position="1"/>
        <end position="23"/>
    </location>
</feature>
<protein>
    <recommendedName>
        <fullName evidence="4">Porin</fullName>
    </recommendedName>
</protein>
<name>A0ABS3KP76_9PROT</name>
<feature type="chain" id="PRO_5047329562" description="Porin" evidence="1">
    <location>
        <begin position="24"/>
        <end position="405"/>
    </location>
</feature>
<comment type="caution">
    <text evidence="2">The sequence shown here is derived from an EMBL/GenBank/DDBJ whole genome shotgun (WGS) entry which is preliminary data.</text>
</comment>
<dbReference type="Pfam" id="PF07396">
    <property type="entry name" value="Porin_O_P"/>
    <property type="match status" value="1"/>
</dbReference>
<dbReference type="InterPro" id="IPR010870">
    <property type="entry name" value="Porin_O/P"/>
</dbReference>
<accession>A0ABS3KP76</accession>
<organism evidence="2 3">
    <name type="scientific">Roseomonas haemaphysalidis</name>
    <dbReference type="NCBI Taxonomy" id="2768162"/>
    <lineage>
        <taxon>Bacteria</taxon>
        <taxon>Pseudomonadati</taxon>
        <taxon>Pseudomonadota</taxon>
        <taxon>Alphaproteobacteria</taxon>
        <taxon>Acetobacterales</taxon>
        <taxon>Roseomonadaceae</taxon>
        <taxon>Roseomonas</taxon>
    </lineage>
</organism>
<gene>
    <name evidence="2" type="ORF">IAI61_09380</name>
</gene>
<dbReference type="SUPFAM" id="SSF56935">
    <property type="entry name" value="Porins"/>
    <property type="match status" value="1"/>
</dbReference>
<dbReference type="RefSeq" id="WP_207416772.1">
    <property type="nucleotide sequence ID" value="NZ_CP061177.1"/>
</dbReference>
<keyword evidence="1" id="KW-0732">Signal</keyword>
<reference evidence="2 3" key="1">
    <citation type="submission" date="2020-09" db="EMBL/GenBank/DDBJ databases">
        <title>Roseomonas.</title>
        <authorList>
            <person name="Zhu W."/>
        </authorList>
    </citation>
    <scope>NUCLEOTIDE SEQUENCE [LARGE SCALE GENOMIC DNA]</scope>
    <source>
        <strain evidence="2 3">573</strain>
    </source>
</reference>
<dbReference type="Gene3D" id="2.40.160.10">
    <property type="entry name" value="Porin"/>
    <property type="match status" value="1"/>
</dbReference>